<evidence type="ECO:0000313" key="2">
    <source>
        <dbReference type="Proteomes" id="UP000447545"/>
    </source>
</evidence>
<dbReference type="RefSeq" id="WP_155089680.1">
    <property type="nucleotide sequence ID" value="NZ_WJYA01000007.1"/>
</dbReference>
<reference evidence="1 2" key="1">
    <citation type="submission" date="2019-11" db="EMBL/GenBank/DDBJ databases">
        <title>Winogradskyella ouciana sp. nov., isolated from the hadal seawater of the Mariana Trench.</title>
        <authorList>
            <person name="Liu R."/>
        </authorList>
    </citation>
    <scope>NUCLEOTIDE SEQUENCE [LARGE SCALE GENOMIC DNA]</scope>
    <source>
        <strain evidence="1 2">ZXX205</strain>
    </source>
</reference>
<dbReference type="InterPro" id="IPR011990">
    <property type="entry name" value="TPR-like_helical_dom_sf"/>
</dbReference>
<evidence type="ECO:0000313" key="1">
    <source>
        <dbReference type="EMBL" id="MTE27657.1"/>
    </source>
</evidence>
<dbReference type="AlphaFoldDB" id="A0A7K1GEC4"/>
<dbReference type="Gene3D" id="1.25.40.10">
    <property type="entry name" value="Tetratricopeptide repeat domain"/>
    <property type="match status" value="1"/>
</dbReference>
<gene>
    <name evidence="1" type="ORF">F1003_12000</name>
</gene>
<sequence length="211" mass="24184">MGTLVKFAVVLIISIVGHNIMAQTNFEKGMTKAFELWEADKWDEAENMFERIAKAEDKEWLPNYYIAQINSLKSWNEKDEAVLKAQLDKAQEHLDLAMTKSEDNAELLIMQAQVLTNWVAFDGMTYGMKYGQKIGELYAKALQLEPKNPRAAFCKADWDMGSAKYFGKDTAPYCKDIEASIELFDTFKPETEFHPNWGKERAEQVAESCKE</sequence>
<dbReference type="EMBL" id="WJYA01000007">
    <property type="protein sequence ID" value="MTE27657.1"/>
    <property type="molecule type" value="Genomic_DNA"/>
</dbReference>
<comment type="caution">
    <text evidence="1">The sequence shown here is derived from an EMBL/GenBank/DDBJ whole genome shotgun (WGS) entry which is preliminary data.</text>
</comment>
<proteinExistence type="predicted"/>
<dbReference type="Proteomes" id="UP000447545">
    <property type="component" value="Unassembled WGS sequence"/>
</dbReference>
<organism evidence="1 2">
    <name type="scientific">Winogradskyella ouciana</name>
    <dbReference type="NCBI Taxonomy" id="2608631"/>
    <lineage>
        <taxon>Bacteria</taxon>
        <taxon>Pseudomonadati</taxon>
        <taxon>Bacteroidota</taxon>
        <taxon>Flavobacteriia</taxon>
        <taxon>Flavobacteriales</taxon>
        <taxon>Flavobacteriaceae</taxon>
        <taxon>Winogradskyella</taxon>
    </lineage>
</organism>
<name>A0A7K1GEC4_9FLAO</name>
<dbReference type="SUPFAM" id="SSF48452">
    <property type="entry name" value="TPR-like"/>
    <property type="match status" value="1"/>
</dbReference>
<keyword evidence="2" id="KW-1185">Reference proteome</keyword>
<protein>
    <recommendedName>
        <fullName evidence="3">Tetratricopeptide repeat-containing protein</fullName>
    </recommendedName>
</protein>
<evidence type="ECO:0008006" key="3">
    <source>
        <dbReference type="Google" id="ProtNLM"/>
    </source>
</evidence>
<accession>A0A7K1GEC4</accession>